<proteinExistence type="predicted"/>
<comment type="caution">
    <text evidence="1">The sequence shown here is derived from an EMBL/GenBank/DDBJ whole genome shotgun (WGS) entry which is preliminary data.</text>
</comment>
<protein>
    <submittedName>
        <fullName evidence="1">28466_t:CDS:1</fullName>
    </submittedName>
</protein>
<feature type="non-terminal residue" evidence="1">
    <location>
        <position position="74"/>
    </location>
</feature>
<feature type="non-terminal residue" evidence="1">
    <location>
        <position position="1"/>
    </location>
</feature>
<accession>A0ACA9SK46</accession>
<name>A0ACA9SK46_9GLOM</name>
<sequence>SKLKMLKNTSEQEVETLFKAFINSVSTDEQIIEFLSYLPQNQGGLFPIGLGLFYPLKTVRDNTIELFNRLNSHA</sequence>
<dbReference type="Proteomes" id="UP000789920">
    <property type="component" value="Unassembled WGS sequence"/>
</dbReference>
<dbReference type="EMBL" id="CAJVQC010133103">
    <property type="protein sequence ID" value="CAG8842136.1"/>
    <property type="molecule type" value="Genomic_DNA"/>
</dbReference>
<evidence type="ECO:0000313" key="1">
    <source>
        <dbReference type="EMBL" id="CAG8842136.1"/>
    </source>
</evidence>
<reference evidence="1" key="1">
    <citation type="submission" date="2021-06" db="EMBL/GenBank/DDBJ databases">
        <authorList>
            <person name="Kallberg Y."/>
            <person name="Tangrot J."/>
            <person name="Rosling A."/>
        </authorList>
    </citation>
    <scope>NUCLEOTIDE SEQUENCE</scope>
    <source>
        <strain evidence="1">MA461A</strain>
    </source>
</reference>
<organism evidence="1 2">
    <name type="scientific">Racocetra persica</name>
    <dbReference type="NCBI Taxonomy" id="160502"/>
    <lineage>
        <taxon>Eukaryota</taxon>
        <taxon>Fungi</taxon>
        <taxon>Fungi incertae sedis</taxon>
        <taxon>Mucoromycota</taxon>
        <taxon>Glomeromycotina</taxon>
        <taxon>Glomeromycetes</taxon>
        <taxon>Diversisporales</taxon>
        <taxon>Gigasporaceae</taxon>
        <taxon>Racocetra</taxon>
    </lineage>
</organism>
<evidence type="ECO:0000313" key="2">
    <source>
        <dbReference type="Proteomes" id="UP000789920"/>
    </source>
</evidence>
<keyword evidence="2" id="KW-1185">Reference proteome</keyword>
<gene>
    <name evidence="1" type="ORF">RPERSI_LOCUS32179</name>
</gene>